<keyword evidence="8" id="KW-1185">Reference proteome</keyword>
<evidence type="ECO:0000256" key="1">
    <source>
        <dbReference type="ARBA" id="ARBA00006432"/>
    </source>
</evidence>
<keyword evidence="2 7" id="KW-0436">Ligase</keyword>
<dbReference type="CDD" id="cd05907">
    <property type="entry name" value="VL_LC_FACS_like"/>
    <property type="match status" value="1"/>
</dbReference>
<feature type="domain" description="AMP-dependent synthetase/ligase" evidence="6">
    <location>
        <begin position="24"/>
        <end position="427"/>
    </location>
</feature>
<dbReference type="PANTHER" id="PTHR43272:SF32">
    <property type="entry name" value="AMP-DEPENDENT SYNTHETASE_LIGASE DOMAIN-CONTAINING PROTEIN"/>
    <property type="match status" value="1"/>
</dbReference>
<dbReference type="OrthoDB" id="9803968at2"/>
<comment type="similarity">
    <text evidence="1">Belongs to the ATP-dependent AMP-binding enzyme family.</text>
</comment>
<evidence type="ECO:0000313" key="8">
    <source>
        <dbReference type="Proteomes" id="UP000271469"/>
    </source>
</evidence>
<dbReference type="Pfam" id="PF00501">
    <property type="entry name" value="AMP-binding"/>
    <property type="match status" value="1"/>
</dbReference>
<dbReference type="InterPro" id="IPR042099">
    <property type="entry name" value="ANL_N_sf"/>
</dbReference>
<dbReference type="Gene3D" id="3.40.50.12780">
    <property type="entry name" value="N-terminal domain of ligase-like"/>
    <property type="match status" value="1"/>
</dbReference>
<evidence type="ECO:0000256" key="3">
    <source>
        <dbReference type="ARBA" id="ARBA00022832"/>
    </source>
</evidence>
<dbReference type="PANTHER" id="PTHR43272">
    <property type="entry name" value="LONG-CHAIN-FATTY-ACID--COA LIGASE"/>
    <property type="match status" value="1"/>
</dbReference>
<dbReference type="Pfam" id="PF23562">
    <property type="entry name" value="AMP-binding_C_3"/>
    <property type="match status" value="1"/>
</dbReference>
<keyword evidence="3" id="KW-0276">Fatty acid metabolism</keyword>
<accession>A0A3G8JFA0</accession>
<dbReference type="RefSeq" id="WP_124706676.1">
    <property type="nucleotide sequence ID" value="NZ_CP033972.1"/>
</dbReference>
<proteinExistence type="inferred from homology"/>
<evidence type="ECO:0000256" key="4">
    <source>
        <dbReference type="ARBA" id="ARBA00023098"/>
    </source>
</evidence>
<protein>
    <recommendedName>
        <fullName evidence="5">Acyl-CoA synthetase</fullName>
    </recommendedName>
</protein>
<sequence length="600" mass="63820">MSEFSVPAHFSISENANCTDIIFRIAEREPDKVVFRRKEGSDWVPVRAAEAAAQITAIAKGFIAEGISPGDRVALLSRTRLEWSLVDFAIWSAGAITVPIYDSSSGPQVEWIMKDSGATAIVLEDDGHRAIVDAIDGLDEVRIYQIDAPAGGDGAVGVLTAAGVDVHDDEVAKRRATVGSADPATLIYTSGTTGRPKGCELTHANMLSEVYGVLEGEMRTLLGPGKRMLMFLPLAHVLARAITLVAIEAGVEVGHYADTRTLVPEFANFRPSLILSVPRVFEKVYNTARQKAHDEGKGKIFDAAAETAIEYSAAGERGSVGLVLKLKHAVFDRLVYGKLRAALGGQCELAISGGAPLGARLGHFFSGIGIPVYEGYGLTETTAAFSVNTPGAVKVGTVGKPLAGNSVRIADDGEVMLRGGVVFDGYWQNAEATASALDDGWFHTGDLGSVDGEGFITITGRKKELIVTAGGKNVSPAGLEDVIRANALVSQALVIGDAKPFIAVLITIDPEAFPAWKERNGKPADATVTDLMDDDDLRAEVQSAVDEANKTVSHAEAIKKFRILPDDFTEETGEMTPTLKVKRNVVVQKFAGDIEAIYTK</sequence>
<gene>
    <name evidence="7" type="ORF">D7316_00243</name>
</gene>
<dbReference type="InterPro" id="IPR020845">
    <property type="entry name" value="AMP-binding_CS"/>
</dbReference>
<evidence type="ECO:0000256" key="5">
    <source>
        <dbReference type="ARBA" id="ARBA00032875"/>
    </source>
</evidence>
<organism evidence="7 8">
    <name type="scientific">Gordonia insulae</name>
    <dbReference type="NCBI Taxonomy" id="2420509"/>
    <lineage>
        <taxon>Bacteria</taxon>
        <taxon>Bacillati</taxon>
        <taxon>Actinomycetota</taxon>
        <taxon>Actinomycetes</taxon>
        <taxon>Mycobacteriales</taxon>
        <taxon>Gordoniaceae</taxon>
        <taxon>Gordonia</taxon>
    </lineage>
</organism>
<dbReference type="PROSITE" id="PS00455">
    <property type="entry name" value="AMP_BINDING"/>
    <property type="match status" value="1"/>
</dbReference>
<evidence type="ECO:0000313" key="7">
    <source>
        <dbReference type="EMBL" id="AZG43674.1"/>
    </source>
</evidence>
<name>A0A3G8JFA0_9ACTN</name>
<keyword evidence="4" id="KW-0443">Lipid metabolism</keyword>
<dbReference type="GO" id="GO:0016020">
    <property type="term" value="C:membrane"/>
    <property type="evidence" value="ECO:0007669"/>
    <property type="project" value="TreeGrafter"/>
</dbReference>
<evidence type="ECO:0000259" key="6">
    <source>
        <dbReference type="Pfam" id="PF00501"/>
    </source>
</evidence>
<dbReference type="AlphaFoldDB" id="A0A3G8JFA0"/>
<dbReference type="EMBL" id="CP033972">
    <property type="protein sequence ID" value="AZG43674.1"/>
    <property type="molecule type" value="Genomic_DNA"/>
</dbReference>
<dbReference type="Proteomes" id="UP000271469">
    <property type="component" value="Chromosome"/>
</dbReference>
<dbReference type="KEGG" id="gom:D7316_00243"/>
<reference evidence="7 8" key="1">
    <citation type="submission" date="2018-11" db="EMBL/GenBank/DDBJ databases">
        <title>Gordonia insulae sp. nov., isolated from an island soil.</title>
        <authorList>
            <person name="Kim Y.S."/>
            <person name="Kim S.B."/>
        </authorList>
    </citation>
    <scope>NUCLEOTIDE SEQUENCE [LARGE SCALE GENOMIC DNA]</scope>
    <source>
        <strain evidence="7 8">MMS17-SY073</strain>
    </source>
</reference>
<dbReference type="InterPro" id="IPR000873">
    <property type="entry name" value="AMP-dep_synth/lig_dom"/>
</dbReference>
<dbReference type="SUPFAM" id="SSF56801">
    <property type="entry name" value="Acetyl-CoA synthetase-like"/>
    <property type="match status" value="1"/>
</dbReference>
<evidence type="ECO:0000256" key="2">
    <source>
        <dbReference type="ARBA" id="ARBA00022598"/>
    </source>
</evidence>
<dbReference type="GO" id="GO:0004467">
    <property type="term" value="F:long-chain fatty acid-CoA ligase activity"/>
    <property type="evidence" value="ECO:0007669"/>
    <property type="project" value="TreeGrafter"/>
</dbReference>